<evidence type="ECO:0000256" key="2">
    <source>
        <dbReference type="SAM" id="SignalP"/>
    </source>
</evidence>
<dbReference type="RefSeq" id="WP_137059598.1">
    <property type="nucleotide sequence ID" value="NZ_SZOD01001325.1"/>
</dbReference>
<feature type="signal peptide" evidence="2">
    <location>
        <begin position="1"/>
        <end position="23"/>
    </location>
</feature>
<dbReference type="EMBL" id="SZOD01001325">
    <property type="protein sequence ID" value="TKI78630.1"/>
    <property type="molecule type" value="Genomic_DNA"/>
</dbReference>
<organism evidence="3 4">
    <name type="scientific">Bacillus mycoides</name>
    <dbReference type="NCBI Taxonomy" id="1405"/>
    <lineage>
        <taxon>Bacteria</taxon>
        <taxon>Bacillati</taxon>
        <taxon>Bacillota</taxon>
        <taxon>Bacilli</taxon>
        <taxon>Bacillales</taxon>
        <taxon>Bacillaceae</taxon>
        <taxon>Bacillus</taxon>
        <taxon>Bacillus cereus group</taxon>
    </lineage>
</organism>
<evidence type="ECO:0000313" key="4">
    <source>
        <dbReference type="Proteomes" id="UP000305524"/>
    </source>
</evidence>
<comment type="caution">
    <text evidence="3">The sequence shown here is derived from an EMBL/GenBank/DDBJ whole genome shotgun (WGS) entry which is preliminary data.</text>
</comment>
<feature type="compositionally biased region" description="Basic and acidic residues" evidence="1">
    <location>
        <begin position="145"/>
        <end position="160"/>
    </location>
</feature>
<sequence>MKRWKSSRIVVCFLFLAFIIAKCMNTEHSSTSNESSFKNEKNEVSRWYSQSPKTILSDADAKNDITTIKAIQKSGWKLLMQNGQPVSFNGNASGRNEIMEKSAINLINGGYEISLDNEGNIVDIKLNKDAEQLLGKQQKQIQSQRDQEKKNQEQSEHDHQYSVIQNNIDDIYRYVENGYRFKMSNDGNGTISTWNINHKNDNSPGLEYSINKLISLDISIKSDNKGKVTGFTFNQTDFYEDKFNLYDMTK</sequence>
<accession>A0A4U2ZWB8</accession>
<protein>
    <recommendedName>
        <fullName evidence="5">Lipoprotein</fullName>
    </recommendedName>
</protein>
<dbReference type="AlphaFoldDB" id="A0A4U2ZWB8"/>
<proteinExistence type="predicted"/>
<feature type="chain" id="PRO_5039728903" description="Lipoprotein" evidence="2">
    <location>
        <begin position="24"/>
        <end position="250"/>
    </location>
</feature>
<evidence type="ECO:0008006" key="5">
    <source>
        <dbReference type="Google" id="ProtNLM"/>
    </source>
</evidence>
<gene>
    <name evidence="3" type="ORF">FC701_34000</name>
</gene>
<evidence type="ECO:0000256" key="1">
    <source>
        <dbReference type="SAM" id="MobiDB-lite"/>
    </source>
</evidence>
<name>A0A4U2ZWB8_BACMY</name>
<feature type="region of interest" description="Disordered" evidence="1">
    <location>
        <begin position="136"/>
        <end position="160"/>
    </location>
</feature>
<dbReference type="Proteomes" id="UP000305524">
    <property type="component" value="Unassembled WGS sequence"/>
</dbReference>
<keyword evidence="2" id="KW-0732">Signal</keyword>
<reference evidence="3 4" key="1">
    <citation type="journal article" date="2019" name="Environ. Microbiol.">
        <title>An active ?-lactamase is a part of an orchestrated cell wall stress resistance network of Bacillus subtilis and related rhizosphere species.</title>
        <authorList>
            <person name="Bucher T."/>
            <person name="Keren-Paz A."/>
            <person name="Hausser J."/>
            <person name="Olender T."/>
            <person name="Cytryn E."/>
            <person name="Kolodkin-Gal I."/>
        </authorList>
    </citation>
    <scope>NUCLEOTIDE SEQUENCE [LARGE SCALE GENOMIC DNA]</scope>
    <source>
        <strain evidence="3 4">I186</strain>
    </source>
</reference>
<evidence type="ECO:0000313" key="3">
    <source>
        <dbReference type="EMBL" id="TKI78630.1"/>
    </source>
</evidence>